<dbReference type="Pfam" id="PF01966">
    <property type="entry name" value="HD"/>
    <property type="match status" value="1"/>
</dbReference>
<dbReference type="EMBL" id="LT630450">
    <property type="protein sequence ID" value="SFV74242.1"/>
    <property type="molecule type" value="Genomic_DNA"/>
</dbReference>
<keyword evidence="3" id="KW-1185">Reference proteome</keyword>
<dbReference type="Gene3D" id="1.10.3210.10">
    <property type="entry name" value="Hypothetical protein af1432"/>
    <property type="match status" value="1"/>
</dbReference>
<sequence>MNTASPVLPDISRHEAWFAAYAARERGKECRRDGGDPSPMDLKLHHTMQVLAHARAIVAGGRFAPPLDRACLLAALYHDVARFEQYLRWHTFRDRESCDHGQWGVRILKREQRLEDEAPAVRTLVLVAVGLHNRFALPPGLPEGMARICHAVRDADKLDILRVMDEHLSGPRPYCPTVVLSLPDDPALHSDKVLDDALAGRVAAYADLKSVNDFRVLLGTWFYDMHFPASRARFVAEGHARRLLADLPATPAYAAAREHLLRCLDAATTTTEASGDDLS</sequence>
<dbReference type="OrthoDB" id="9797344at2"/>
<organism evidence="2 3">
    <name type="scientific">Desulfovibrio piger</name>
    <dbReference type="NCBI Taxonomy" id="901"/>
    <lineage>
        <taxon>Bacteria</taxon>
        <taxon>Pseudomonadati</taxon>
        <taxon>Thermodesulfobacteriota</taxon>
        <taxon>Desulfovibrionia</taxon>
        <taxon>Desulfovibrionales</taxon>
        <taxon>Desulfovibrionaceae</taxon>
        <taxon>Desulfovibrio</taxon>
    </lineage>
</organism>
<dbReference type="KEGG" id="dpg:DESPIGER_2421"/>
<gene>
    <name evidence="2" type="ORF">DESPIGER_2421</name>
</gene>
<evidence type="ECO:0000313" key="3">
    <source>
        <dbReference type="Proteomes" id="UP000186323"/>
    </source>
</evidence>
<protein>
    <submittedName>
        <fullName evidence="2">HD domain protein</fullName>
    </submittedName>
</protein>
<accession>A0A1K1LHS1</accession>
<feature type="domain" description="HD" evidence="1">
    <location>
        <begin position="45"/>
        <end position="159"/>
    </location>
</feature>
<proteinExistence type="predicted"/>
<name>A0A1K1LHS1_9BACT</name>
<dbReference type="RefSeq" id="WP_072337102.1">
    <property type="nucleotide sequence ID" value="NZ_CALJDE010000059.1"/>
</dbReference>
<evidence type="ECO:0000259" key="1">
    <source>
        <dbReference type="Pfam" id="PF01966"/>
    </source>
</evidence>
<dbReference type="SUPFAM" id="SSF109604">
    <property type="entry name" value="HD-domain/PDEase-like"/>
    <property type="match status" value="1"/>
</dbReference>
<dbReference type="Proteomes" id="UP000186323">
    <property type="component" value="Chromosome I"/>
</dbReference>
<evidence type="ECO:0000313" key="2">
    <source>
        <dbReference type="EMBL" id="SFV74242.1"/>
    </source>
</evidence>
<dbReference type="InterPro" id="IPR003607">
    <property type="entry name" value="HD/PDEase_dom"/>
</dbReference>
<dbReference type="CDD" id="cd00077">
    <property type="entry name" value="HDc"/>
    <property type="match status" value="1"/>
</dbReference>
<reference evidence="3" key="1">
    <citation type="submission" date="2016-10" db="EMBL/GenBank/DDBJ databases">
        <authorList>
            <person name="Wegmann U."/>
        </authorList>
    </citation>
    <scope>NUCLEOTIDE SEQUENCE [LARGE SCALE GENOMIC DNA]</scope>
</reference>
<dbReference type="InterPro" id="IPR006674">
    <property type="entry name" value="HD_domain"/>
</dbReference>
<dbReference type="AlphaFoldDB" id="A0A1K1LHS1"/>